<dbReference type="GO" id="GO:0016989">
    <property type="term" value="F:sigma factor antagonist activity"/>
    <property type="evidence" value="ECO:0007669"/>
    <property type="project" value="TreeGrafter"/>
</dbReference>
<dbReference type="AlphaFoldDB" id="A0AAQ0HKC2"/>
<dbReference type="InterPro" id="IPR012373">
    <property type="entry name" value="Ferrdict_sens_TM"/>
</dbReference>
<organism evidence="3 4">
    <name type="scientific">Paracoccus versutus</name>
    <name type="common">Thiobacillus versutus</name>
    <dbReference type="NCBI Taxonomy" id="34007"/>
    <lineage>
        <taxon>Bacteria</taxon>
        <taxon>Pseudomonadati</taxon>
        <taxon>Pseudomonadota</taxon>
        <taxon>Alphaproteobacteria</taxon>
        <taxon>Rhodobacterales</taxon>
        <taxon>Paracoccaceae</taxon>
        <taxon>Paracoccus</taxon>
    </lineage>
</organism>
<accession>A0AAQ0HKC2</accession>
<dbReference type="PIRSF" id="PIRSF018266">
    <property type="entry name" value="FecR"/>
    <property type="match status" value="1"/>
</dbReference>
<dbReference type="PANTHER" id="PTHR30273:SF2">
    <property type="entry name" value="PROTEIN FECR"/>
    <property type="match status" value="1"/>
</dbReference>
<protein>
    <submittedName>
        <fullName evidence="3">FecR family protein</fullName>
    </submittedName>
</protein>
<dbReference type="RefSeq" id="WP_036756626.1">
    <property type="nucleotide sequence ID" value="NZ_CP035284.1"/>
</dbReference>
<evidence type="ECO:0000256" key="1">
    <source>
        <dbReference type="SAM" id="Phobius"/>
    </source>
</evidence>
<feature type="domain" description="FecR protein" evidence="2">
    <location>
        <begin position="114"/>
        <end position="204"/>
    </location>
</feature>
<proteinExistence type="predicted"/>
<dbReference type="Proteomes" id="UP000256794">
    <property type="component" value="Unassembled WGS sequence"/>
</dbReference>
<reference evidence="3 4" key="1">
    <citation type="submission" date="2018-08" db="EMBL/GenBank/DDBJ databases">
        <title>Genomic Encyclopedia of Archaeal and Bacterial Type Strains, Phase II (KMG-II): from individual species to whole genera.</title>
        <authorList>
            <person name="Goeker M."/>
        </authorList>
    </citation>
    <scope>NUCLEOTIDE SEQUENCE [LARGE SCALE GENOMIC DNA]</scope>
    <source>
        <strain evidence="3 4">DSM 582</strain>
    </source>
</reference>
<evidence type="ECO:0000259" key="2">
    <source>
        <dbReference type="Pfam" id="PF04773"/>
    </source>
</evidence>
<sequence>MASASEKRPELDDRTSRLLDEAIDLVIRRQNAPENFVTLQTISAWRGRSAEHERVWQCVAEAHGLSGAALAEPAKPRLTRRNLVLAGTLGLGAGVLGAWGLPSMRLRLQADQLTATAELLPMELRDGTRITLGPASAIAMPDHGETRAVRLLRGMAWFDVAPDPTHPFVLELNGGVETRTAGASFEVSQDAGVVNLAVARDEVELIGTSRYGIGAGRWIRLDTETGHPETGSRDGAMAGAWRTGMVVAEAEPLETLVARIARWLPGRVIVADAAIGRARISGLFDISDPERALEAAVRPTGGRLRRVSGLLAVISSV</sequence>
<dbReference type="InterPro" id="IPR006860">
    <property type="entry name" value="FecR"/>
</dbReference>
<keyword evidence="4" id="KW-1185">Reference proteome</keyword>
<evidence type="ECO:0000313" key="4">
    <source>
        <dbReference type="Proteomes" id="UP000256794"/>
    </source>
</evidence>
<evidence type="ECO:0000313" key="3">
    <source>
        <dbReference type="EMBL" id="REG47769.1"/>
    </source>
</evidence>
<keyword evidence="1" id="KW-0472">Membrane</keyword>
<keyword evidence="1" id="KW-1133">Transmembrane helix</keyword>
<comment type="caution">
    <text evidence="3">The sequence shown here is derived from an EMBL/GenBank/DDBJ whole genome shotgun (WGS) entry which is preliminary data.</text>
</comment>
<name>A0AAQ0HKC2_PARVE</name>
<dbReference type="EMBL" id="QUMX01000010">
    <property type="protein sequence ID" value="REG47769.1"/>
    <property type="molecule type" value="Genomic_DNA"/>
</dbReference>
<keyword evidence="1" id="KW-0812">Transmembrane</keyword>
<feature type="transmembrane region" description="Helical" evidence="1">
    <location>
        <begin position="83"/>
        <end position="101"/>
    </location>
</feature>
<dbReference type="Gene3D" id="2.60.120.1440">
    <property type="match status" value="1"/>
</dbReference>
<dbReference type="PANTHER" id="PTHR30273">
    <property type="entry name" value="PERIPLASMIC SIGNAL SENSOR AND SIGMA FACTOR ACTIVATOR FECR-RELATED"/>
    <property type="match status" value="1"/>
</dbReference>
<gene>
    <name evidence="3" type="ORF">ATH84_1010122</name>
</gene>
<dbReference type="Pfam" id="PF04773">
    <property type="entry name" value="FecR"/>
    <property type="match status" value="1"/>
</dbReference>